<evidence type="ECO:0000259" key="3">
    <source>
        <dbReference type="Pfam" id="PF07587"/>
    </source>
</evidence>
<dbReference type="PANTHER" id="PTHR35889">
    <property type="entry name" value="CYCLOINULO-OLIGOSACCHARIDE FRUCTANOTRANSFERASE-RELATED"/>
    <property type="match status" value="1"/>
</dbReference>
<reference evidence="4 5" key="1">
    <citation type="journal article" date="2013" name="Mar. Genomics">
        <title>Expression of sulfatases in Rhodopirellula baltica and the diversity of sulfatases in the genus Rhodopirellula.</title>
        <authorList>
            <person name="Wegner C.E."/>
            <person name="Richter-Heitmann T."/>
            <person name="Klindworth A."/>
            <person name="Klockow C."/>
            <person name="Richter M."/>
            <person name="Achstetter T."/>
            <person name="Glockner F.O."/>
            <person name="Harder J."/>
        </authorList>
    </citation>
    <scope>NUCLEOTIDE SEQUENCE [LARGE SCALE GENOMIC DNA]</scope>
    <source>
        <strain evidence="4 5">SM1</strain>
    </source>
</reference>
<name>M5RG98_9BACT</name>
<feature type="domain" description="DUF1549" evidence="2">
    <location>
        <begin position="138"/>
        <end position="322"/>
    </location>
</feature>
<dbReference type="InterPro" id="IPR022655">
    <property type="entry name" value="DUF1553"/>
</dbReference>
<dbReference type="InterPro" id="IPR011444">
    <property type="entry name" value="DUF1549"/>
</dbReference>
<dbReference type="Pfam" id="PF07583">
    <property type="entry name" value="PSCyt2"/>
    <property type="match status" value="1"/>
</dbReference>
<evidence type="ECO:0000313" key="5">
    <source>
        <dbReference type="Proteomes" id="UP000011991"/>
    </source>
</evidence>
<feature type="compositionally biased region" description="Polar residues" evidence="1">
    <location>
        <begin position="76"/>
        <end position="91"/>
    </location>
</feature>
<keyword evidence="5" id="KW-1185">Reference proteome</keyword>
<feature type="region of interest" description="Disordered" evidence="1">
    <location>
        <begin position="74"/>
        <end position="104"/>
    </location>
</feature>
<feature type="compositionally biased region" description="Low complexity" evidence="1">
    <location>
        <begin position="92"/>
        <end position="101"/>
    </location>
</feature>
<proteinExistence type="predicted"/>
<dbReference type="Proteomes" id="UP000011991">
    <property type="component" value="Unassembled WGS sequence"/>
</dbReference>
<evidence type="ECO:0000256" key="1">
    <source>
        <dbReference type="SAM" id="MobiDB-lite"/>
    </source>
</evidence>
<comment type="caution">
    <text evidence="4">The sequence shown here is derived from an EMBL/GenBank/DDBJ whole genome shotgun (WGS) entry which is preliminary data.</text>
</comment>
<gene>
    <name evidence="4" type="ORF">RMSM_04663</name>
</gene>
<dbReference type="PANTHER" id="PTHR35889:SF3">
    <property type="entry name" value="F-BOX DOMAIN-CONTAINING PROTEIN"/>
    <property type="match status" value="1"/>
</dbReference>
<dbReference type="AlphaFoldDB" id="M5RG98"/>
<organism evidence="4 5">
    <name type="scientific">Rhodopirellula maiorica SM1</name>
    <dbReference type="NCBI Taxonomy" id="1265738"/>
    <lineage>
        <taxon>Bacteria</taxon>
        <taxon>Pseudomonadati</taxon>
        <taxon>Planctomycetota</taxon>
        <taxon>Planctomycetia</taxon>
        <taxon>Pirellulales</taxon>
        <taxon>Pirellulaceae</taxon>
        <taxon>Novipirellula</taxon>
    </lineage>
</organism>
<accession>M5RG98</accession>
<sequence>MHVRFQSASQERFSLSLQLDPKSNLPLTVQSGRADKTQLTSLAYPDHSLTELQSTHFPNDLTIVDKAPDPAGSFSALDNASAGNKTENQSHAAKANAADAAGSKQPNAFVNTLPIGPAKKWAPVAVVSATDAEVLERINTILDDLWQREQVRPVDMATDLELLRRAYLDLAGRTPTVTEVRRFLQDQRTDRYERLVDQLLASPDHASQLAAVWRSFLIPEGVDLDAFGGREAFEKWLADRFAASEPYDQIVRKLLLAEGRLSQSGPLLFYSALKLDADQLAARTSRVFLGMRLECAQCHDHPFEPWTQEDFWSYAAFFAQISRPKGELETVSSVMRVSDVDRGDVMLPETETIVPPRFLGQTLPPVVGTKNATSENKSGTGSARRQRLAAWLTGPNNPYFARATVNRVWAQLLGRGIVDPVDDFGVNNPPVSAELLDTLASQFIDDGFDLQSLIRSIVLSNAYRLSSSSQATGNTDEDATEKRLKLFAQMNVKTLTAEQLYDCISVATMLGQDNAPAAQYSLARFGNTQREMFLQQFATPTANRAEYLAGIPQALMLMNGTLISGATSEQTSGLIRSLEAPFFTDSQRIDVLFMATLSRPATEKERELLSEFIPDDASPSERSAGLADVLWALINSAEFTLNH</sequence>
<feature type="domain" description="DUF1553" evidence="3">
    <location>
        <begin position="384"/>
        <end position="612"/>
    </location>
</feature>
<dbReference type="EMBL" id="ANOG01000670">
    <property type="protein sequence ID" value="EMI18418.1"/>
    <property type="molecule type" value="Genomic_DNA"/>
</dbReference>
<protein>
    <submittedName>
        <fullName evidence="4">Protein containing DUF1549</fullName>
    </submittedName>
</protein>
<evidence type="ECO:0000259" key="2">
    <source>
        <dbReference type="Pfam" id="PF07583"/>
    </source>
</evidence>
<dbReference type="PATRIC" id="fig|1265738.3.peg.4682"/>
<evidence type="ECO:0000313" key="4">
    <source>
        <dbReference type="EMBL" id="EMI18418.1"/>
    </source>
</evidence>
<dbReference type="Pfam" id="PF07587">
    <property type="entry name" value="PSD1"/>
    <property type="match status" value="1"/>
</dbReference>